<gene>
    <name evidence="1" type="ORF">AVDCRST_MAG89-1862</name>
</gene>
<dbReference type="EMBL" id="CADCTV010000396">
    <property type="protein sequence ID" value="CAA9325301.1"/>
    <property type="molecule type" value="Genomic_DNA"/>
</dbReference>
<reference evidence="1" key="1">
    <citation type="submission" date="2020-02" db="EMBL/GenBank/DDBJ databases">
        <authorList>
            <person name="Meier V. D."/>
        </authorList>
    </citation>
    <scope>NUCLEOTIDE SEQUENCE</scope>
    <source>
        <strain evidence="1">AVDCRST_MAG89</strain>
    </source>
</reference>
<sequence>QGWRSALDWLARAHGELLAAVQAFPDDELSSVVGDERDRPLGAGVSFAVMLHGTAQHYAYHAGQAALLRRASADPAARPSVPGRGRPLTGNGNRCRFRYLTK</sequence>
<evidence type="ECO:0008006" key="2">
    <source>
        <dbReference type="Google" id="ProtNLM"/>
    </source>
</evidence>
<dbReference type="Gene3D" id="1.20.120.450">
    <property type="entry name" value="dinb family like domain"/>
    <property type="match status" value="1"/>
</dbReference>
<proteinExistence type="predicted"/>
<dbReference type="InterPro" id="IPR034660">
    <property type="entry name" value="DinB/YfiT-like"/>
</dbReference>
<dbReference type="AlphaFoldDB" id="A0A6J4L6F5"/>
<evidence type="ECO:0000313" key="1">
    <source>
        <dbReference type="EMBL" id="CAA9325301.1"/>
    </source>
</evidence>
<name>A0A6J4L6F5_9BACT</name>
<feature type="non-terminal residue" evidence="1">
    <location>
        <position position="1"/>
    </location>
</feature>
<dbReference type="SUPFAM" id="SSF109854">
    <property type="entry name" value="DinB/YfiT-like putative metalloenzymes"/>
    <property type="match status" value="1"/>
</dbReference>
<organism evidence="1">
    <name type="scientific">uncultured Gemmatimonadota bacterium</name>
    <dbReference type="NCBI Taxonomy" id="203437"/>
    <lineage>
        <taxon>Bacteria</taxon>
        <taxon>Pseudomonadati</taxon>
        <taxon>Gemmatimonadota</taxon>
        <taxon>environmental samples</taxon>
    </lineage>
</organism>
<accession>A0A6J4L6F5</accession>
<protein>
    <recommendedName>
        <fullName evidence="2">DinB-like domain-containing protein</fullName>
    </recommendedName>
</protein>